<dbReference type="AlphaFoldDB" id="S0FWT9"/>
<accession>S0FWT9</accession>
<comment type="caution">
    <text evidence="2">The sequence shown here is derived from an EMBL/GenBank/DDBJ whole genome shotgun (WGS) entry which is preliminary data.</text>
</comment>
<dbReference type="Proteomes" id="UP000014216">
    <property type="component" value="Unassembled WGS sequence"/>
</dbReference>
<name>S0FWT9_9BACT</name>
<proteinExistence type="predicted"/>
<dbReference type="Pfam" id="PF00550">
    <property type="entry name" value="PP-binding"/>
    <property type="match status" value="1"/>
</dbReference>
<evidence type="ECO:0000313" key="3">
    <source>
        <dbReference type="Proteomes" id="UP000014216"/>
    </source>
</evidence>
<evidence type="ECO:0000259" key="1">
    <source>
        <dbReference type="PROSITE" id="PS50075"/>
    </source>
</evidence>
<dbReference type="RefSeq" id="WP_006965766.1">
    <property type="nucleotide sequence ID" value="NZ_APJX01000004.1"/>
</dbReference>
<evidence type="ECO:0000313" key="2">
    <source>
        <dbReference type="EMBL" id="EMS79528.1"/>
    </source>
</evidence>
<dbReference type="InterPro" id="IPR036736">
    <property type="entry name" value="ACP-like_sf"/>
</dbReference>
<dbReference type="SUPFAM" id="SSF47336">
    <property type="entry name" value="ACP-like"/>
    <property type="match status" value="1"/>
</dbReference>
<reference evidence="2 3" key="1">
    <citation type="journal article" date="2013" name="Genome Announc.">
        <title>Draft Genome Sequence of Desulfotignum phosphitoxidans DSM 13687 Strain FiPS-3.</title>
        <authorList>
            <person name="Poehlein A."/>
            <person name="Daniel R."/>
            <person name="Simeonova D.D."/>
        </authorList>
    </citation>
    <scope>NUCLEOTIDE SEQUENCE [LARGE SCALE GENOMIC DNA]</scope>
    <source>
        <strain evidence="2 3">DSM 13687</strain>
    </source>
</reference>
<feature type="domain" description="Carrier" evidence="1">
    <location>
        <begin position="1"/>
        <end position="78"/>
    </location>
</feature>
<dbReference type="EMBL" id="APJX01000004">
    <property type="protein sequence ID" value="EMS79528.1"/>
    <property type="molecule type" value="Genomic_DNA"/>
</dbReference>
<dbReference type="InterPro" id="IPR009081">
    <property type="entry name" value="PP-bd_ACP"/>
</dbReference>
<dbReference type="PROSITE" id="PS50075">
    <property type="entry name" value="CARRIER"/>
    <property type="match status" value="1"/>
</dbReference>
<keyword evidence="3" id="KW-1185">Reference proteome</keyword>
<dbReference type="Gene3D" id="1.10.1200.10">
    <property type="entry name" value="ACP-like"/>
    <property type="match status" value="1"/>
</dbReference>
<protein>
    <submittedName>
        <fullName evidence="2">Acyl carrier domain-containing protein</fullName>
    </submittedName>
</protein>
<gene>
    <name evidence="2" type="ORF">Dpo_4c00750</name>
</gene>
<organism evidence="2 3">
    <name type="scientific">Desulfotignum phosphitoxidans DSM 13687</name>
    <dbReference type="NCBI Taxonomy" id="1286635"/>
    <lineage>
        <taxon>Bacteria</taxon>
        <taxon>Pseudomonadati</taxon>
        <taxon>Thermodesulfobacteriota</taxon>
        <taxon>Desulfobacteria</taxon>
        <taxon>Desulfobacterales</taxon>
        <taxon>Desulfobacteraceae</taxon>
        <taxon>Desulfotignum</taxon>
    </lineage>
</organism>
<sequence>MSKELDFLTTFFEERGITVSKTDLNNNFMLNEHLDSFGVLTLFIAIEEQFSIKIKPADIVNDNNKTLSGLIKLIQSKQI</sequence>